<evidence type="ECO:0000313" key="9">
    <source>
        <dbReference type="Proteomes" id="UP001642540"/>
    </source>
</evidence>
<accession>A0ABP1RV76</accession>
<dbReference type="Gene3D" id="2.40.10.10">
    <property type="entry name" value="Trypsin-like serine proteases"/>
    <property type="match status" value="1"/>
</dbReference>
<evidence type="ECO:0000313" key="8">
    <source>
        <dbReference type="EMBL" id="CAL8136692.1"/>
    </source>
</evidence>
<feature type="signal peptide" evidence="6">
    <location>
        <begin position="1"/>
        <end position="18"/>
    </location>
</feature>
<dbReference type="PRINTS" id="PR00722">
    <property type="entry name" value="CHYMOTRYPSIN"/>
</dbReference>
<keyword evidence="3" id="KW-0645">Protease</keyword>
<evidence type="ECO:0000256" key="2">
    <source>
        <dbReference type="ARBA" id="ARBA00022525"/>
    </source>
</evidence>
<dbReference type="SUPFAM" id="SSF50494">
    <property type="entry name" value="Trypsin-like serine proteases"/>
    <property type="match status" value="1"/>
</dbReference>
<dbReference type="PANTHER" id="PTHR24264:SF65">
    <property type="entry name" value="SRCR DOMAIN-CONTAINING PROTEIN"/>
    <property type="match status" value="1"/>
</dbReference>
<evidence type="ECO:0000259" key="7">
    <source>
        <dbReference type="PROSITE" id="PS50240"/>
    </source>
</evidence>
<dbReference type="InterPro" id="IPR001254">
    <property type="entry name" value="Trypsin_dom"/>
</dbReference>
<protein>
    <recommendedName>
        <fullName evidence="7">Peptidase S1 domain-containing protein</fullName>
    </recommendedName>
</protein>
<gene>
    <name evidence="8" type="ORF">ODALV1_LOCUS26567</name>
</gene>
<dbReference type="SMART" id="SM00020">
    <property type="entry name" value="Tryp_SPc"/>
    <property type="match status" value="1"/>
</dbReference>
<feature type="domain" description="Peptidase S1" evidence="7">
    <location>
        <begin position="44"/>
        <end position="279"/>
    </location>
</feature>
<evidence type="ECO:0000256" key="4">
    <source>
        <dbReference type="ARBA" id="ARBA00022801"/>
    </source>
</evidence>
<keyword evidence="2" id="KW-0964">Secreted</keyword>
<keyword evidence="4" id="KW-0378">Hydrolase</keyword>
<dbReference type="CDD" id="cd00190">
    <property type="entry name" value="Tryp_SPc"/>
    <property type="match status" value="1"/>
</dbReference>
<evidence type="ECO:0000256" key="1">
    <source>
        <dbReference type="ARBA" id="ARBA00004613"/>
    </source>
</evidence>
<dbReference type="InterPro" id="IPR001314">
    <property type="entry name" value="Peptidase_S1A"/>
</dbReference>
<evidence type="ECO:0000256" key="5">
    <source>
        <dbReference type="ARBA" id="ARBA00022825"/>
    </source>
</evidence>
<comment type="caution">
    <text evidence="8">The sequence shown here is derived from an EMBL/GenBank/DDBJ whole genome shotgun (WGS) entry which is preliminary data.</text>
</comment>
<dbReference type="PROSITE" id="PS00134">
    <property type="entry name" value="TRYPSIN_HIS"/>
    <property type="match status" value="1"/>
</dbReference>
<evidence type="ECO:0000256" key="6">
    <source>
        <dbReference type="SAM" id="SignalP"/>
    </source>
</evidence>
<dbReference type="EMBL" id="CAXLJM020000111">
    <property type="protein sequence ID" value="CAL8136692.1"/>
    <property type="molecule type" value="Genomic_DNA"/>
</dbReference>
<dbReference type="Pfam" id="PF00089">
    <property type="entry name" value="Trypsin"/>
    <property type="match status" value="1"/>
</dbReference>
<dbReference type="Proteomes" id="UP001642540">
    <property type="component" value="Unassembled WGS sequence"/>
</dbReference>
<keyword evidence="5" id="KW-0720">Serine protease</keyword>
<sequence length="282" mass="30925">MSNYILFLLLLGSGITLGIDTGNKTQLPEIEENVDGDKVDRWRIIGGLSASEGDFPYQILLLNHGRATCGGSFVIVNGSHFVVTAAHCVWDVGNPSRYTVVAGEVDRTTISGNEQTRRVTQVIRHSWYSSWSFANDIALLVIDEPFTVNNFVSPIPLPEKGQKTRGEVIVSGFGRTTVFNRRLSPILMQAQLTVLDDNPCRLLFVYPTMKWVFSSMLCAWNVIGGRGSCNGDSGGPLRAVNGNYLAAMVSWGTICAAPLQPGVYTEVSYFVDWIEQQVATIV</sequence>
<evidence type="ECO:0000256" key="3">
    <source>
        <dbReference type="ARBA" id="ARBA00022670"/>
    </source>
</evidence>
<keyword evidence="6" id="KW-0732">Signal</keyword>
<name>A0ABP1RV76_9HEXA</name>
<comment type="subcellular location">
    <subcellularLocation>
        <location evidence="1">Secreted</location>
    </subcellularLocation>
</comment>
<keyword evidence="9" id="KW-1185">Reference proteome</keyword>
<dbReference type="PROSITE" id="PS50240">
    <property type="entry name" value="TRYPSIN_DOM"/>
    <property type="match status" value="1"/>
</dbReference>
<dbReference type="InterPro" id="IPR050127">
    <property type="entry name" value="Serine_Proteases_S1"/>
</dbReference>
<feature type="chain" id="PRO_5046888310" description="Peptidase S1 domain-containing protein" evidence="6">
    <location>
        <begin position="19"/>
        <end position="282"/>
    </location>
</feature>
<dbReference type="PANTHER" id="PTHR24264">
    <property type="entry name" value="TRYPSIN-RELATED"/>
    <property type="match status" value="1"/>
</dbReference>
<organism evidence="8 9">
    <name type="scientific">Orchesella dallaii</name>
    <dbReference type="NCBI Taxonomy" id="48710"/>
    <lineage>
        <taxon>Eukaryota</taxon>
        <taxon>Metazoa</taxon>
        <taxon>Ecdysozoa</taxon>
        <taxon>Arthropoda</taxon>
        <taxon>Hexapoda</taxon>
        <taxon>Collembola</taxon>
        <taxon>Entomobryomorpha</taxon>
        <taxon>Entomobryoidea</taxon>
        <taxon>Orchesellidae</taxon>
        <taxon>Orchesellinae</taxon>
        <taxon>Orchesella</taxon>
    </lineage>
</organism>
<proteinExistence type="predicted"/>
<reference evidence="8 9" key="1">
    <citation type="submission" date="2024-08" db="EMBL/GenBank/DDBJ databases">
        <authorList>
            <person name="Cucini C."/>
            <person name="Frati F."/>
        </authorList>
    </citation>
    <scope>NUCLEOTIDE SEQUENCE [LARGE SCALE GENOMIC DNA]</scope>
</reference>
<dbReference type="InterPro" id="IPR009003">
    <property type="entry name" value="Peptidase_S1_PA"/>
</dbReference>
<dbReference type="InterPro" id="IPR043504">
    <property type="entry name" value="Peptidase_S1_PA_chymotrypsin"/>
</dbReference>
<dbReference type="InterPro" id="IPR018114">
    <property type="entry name" value="TRYPSIN_HIS"/>
</dbReference>